<accession>A0A5N5SV79</accession>
<dbReference type="Pfam" id="PF01633">
    <property type="entry name" value="Choline_kinase"/>
    <property type="match status" value="1"/>
</dbReference>
<comment type="caution">
    <text evidence="5">The sequence shown here is derived from an EMBL/GenBank/DDBJ whole genome shotgun (WGS) entry which is preliminary data.</text>
</comment>
<sequence>MYGGLSNHLYYCALPSSVTPAANEPSEVLVRFYGQVHGEGALESLLAESVIFTLLSERRLGPRLYGVFPGGRLEQYIPARSLTTAELANPQISREVASKMAKMHAMNVPISKEPTWMWNCMKRWLKSSDEFLRTSSAPSNIDPTSKRHSMLEKLRQVDFEEELNFLKRIVTKIQSPVVFAHNDMQEGNILFNNNALRFSDKISLIDFEYCSYNHRGFDVANHFCEWVYFIQKPRRTVTFTHDIKAFPNKNQQLNFIRAYLTAYEAACGRKISQTSSESNGLNNGKNLVSSSESRTKTPCASHSENTSDNNDIEKETQLSVSHPAEEKLLQEVQVFTLTSHLFWTLWSIVQGHVSEIPFGYLVRIWLGQIESLQ</sequence>
<gene>
    <name evidence="5" type="primary">CHKB</name>
    <name evidence="5" type="ORF">Anas_07889</name>
</gene>
<evidence type="ECO:0000313" key="5">
    <source>
        <dbReference type="EMBL" id="KAB7498111.1"/>
    </source>
</evidence>
<dbReference type="Gene3D" id="3.90.1200.10">
    <property type="match status" value="1"/>
</dbReference>
<keyword evidence="1" id="KW-0443">Lipid metabolism</keyword>
<organism evidence="5 6">
    <name type="scientific">Armadillidium nasatum</name>
    <dbReference type="NCBI Taxonomy" id="96803"/>
    <lineage>
        <taxon>Eukaryota</taxon>
        <taxon>Metazoa</taxon>
        <taxon>Ecdysozoa</taxon>
        <taxon>Arthropoda</taxon>
        <taxon>Crustacea</taxon>
        <taxon>Multicrustacea</taxon>
        <taxon>Malacostraca</taxon>
        <taxon>Eumalacostraca</taxon>
        <taxon>Peracarida</taxon>
        <taxon>Isopoda</taxon>
        <taxon>Oniscidea</taxon>
        <taxon>Crinocheta</taxon>
        <taxon>Armadillidiidae</taxon>
        <taxon>Armadillidium</taxon>
    </lineage>
</organism>
<dbReference type="PANTHER" id="PTHR22603:SF93">
    <property type="entry name" value="RE24176P"/>
    <property type="match status" value="1"/>
</dbReference>
<dbReference type="OrthoDB" id="3649325at2759"/>
<comment type="similarity">
    <text evidence="3">Belongs to the choline/ethanolamine kinase family.</text>
</comment>
<feature type="compositionally biased region" description="Polar residues" evidence="4">
    <location>
        <begin position="274"/>
        <end position="309"/>
    </location>
</feature>
<dbReference type="GO" id="GO:0004103">
    <property type="term" value="F:choline kinase activity"/>
    <property type="evidence" value="ECO:0007669"/>
    <property type="project" value="TreeGrafter"/>
</dbReference>
<evidence type="ECO:0000256" key="4">
    <source>
        <dbReference type="SAM" id="MobiDB-lite"/>
    </source>
</evidence>
<protein>
    <submittedName>
        <fullName evidence="5">Choline/ethanolamine kinase</fullName>
    </submittedName>
</protein>
<evidence type="ECO:0000256" key="2">
    <source>
        <dbReference type="ARBA" id="ARBA00023264"/>
    </source>
</evidence>
<keyword evidence="1" id="KW-0444">Lipid biosynthesis</keyword>
<keyword evidence="5" id="KW-0418">Kinase</keyword>
<evidence type="ECO:0000256" key="1">
    <source>
        <dbReference type="ARBA" id="ARBA00023209"/>
    </source>
</evidence>
<reference evidence="5 6" key="1">
    <citation type="journal article" date="2019" name="PLoS Biol.">
        <title>Sex chromosomes control vertical transmission of feminizing Wolbachia symbionts in an isopod.</title>
        <authorList>
            <person name="Becking T."/>
            <person name="Chebbi M.A."/>
            <person name="Giraud I."/>
            <person name="Moumen B."/>
            <person name="Laverre T."/>
            <person name="Caubet Y."/>
            <person name="Peccoud J."/>
            <person name="Gilbert C."/>
            <person name="Cordaux R."/>
        </authorList>
    </citation>
    <scope>NUCLEOTIDE SEQUENCE [LARGE SCALE GENOMIC DNA]</scope>
    <source>
        <strain evidence="5">ANa2</strain>
        <tissue evidence="5">Whole body excluding digestive tract and cuticle</tissue>
    </source>
</reference>
<keyword evidence="6" id="KW-1185">Reference proteome</keyword>
<dbReference type="GO" id="GO:0004305">
    <property type="term" value="F:ethanolamine kinase activity"/>
    <property type="evidence" value="ECO:0007669"/>
    <property type="project" value="TreeGrafter"/>
</dbReference>
<name>A0A5N5SV79_9CRUS</name>
<proteinExistence type="inferred from homology"/>
<dbReference type="GO" id="GO:0006646">
    <property type="term" value="P:phosphatidylethanolamine biosynthetic process"/>
    <property type="evidence" value="ECO:0007669"/>
    <property type="project" value="TreeGrafter"/>
</dbReference>
<dbReference type="Proteomes" id="UP000326759">
    <property type="component" value="Unassembled WGS sequence"/>
</dbReference>
<dbReference type="Gene3D" id="3.30.200.20">
    <property type="entry name" value="Phosphorylase Kinase, domain 1"/>
    <property type="match status" value="1"/>
</dbReference>
<dbReference type="PANTHER" id="PTHR22603">
    <property type="entry name" value="CHOLINE/ETHANOALAMINE KINASE"/>
    <property type="match status" value="1"/>
</dbReference>
<keyword evidence="1" id="KW-0594">Phospholipid biosynthesis</keyword>
<dbReference type="EMBL" id="SEYY01019577">
    <property type="protein sequence ID" value="KAB7498111.1"/>
    <property type="molecule type" value="Genomic_DNA"/>
</dbReference>
<dbReference type="AlphaFoldDB" id="A0A5N5SV79"/>
<dbReference type="SUPFAM" id="SSF56112">
    <property type="entry name" value="Protein kinase-like (PK-like)"/>
    <property type="match status" value="1"/>
</dbReference>
<dbReference type="InterPro" id="IPR011009">
    <property type="entry name" value="Kinase-like_dom_sf"/>
</dbReference>
<keyword evidence="2" id="KW-1208">Phospholipid metabolism</keyword>
<evidence type="ECO:0000313" key="6">
    <source>
        <dbReference type="Proteomes" id="UP000326759"/>
    </source>
</evidence>
<feature type="region of interest" description="Disordered" evidence="4">
    <location>
        <begin position="274"/>
        <end position="312"/>
    </location>
</feature>
<dbReference type="GO" id="GO:0005737">
    <property type="term" value="C:cytoplasm"/>
    <property type="evidence" value="ECO:0007669"/>
    <property type="project" value="TreeGrafter"/>
</dbReference>
<evidence type="ECO:0000256" key="3">
    <source>
        <dbReference type="ARBA" id="ARBA00038211"/>
    </source>
</evidence>
<keyword evidence="5" id="KW-0808">Transferase</keyword>